<evidence type="ECO:0000256" key="6">
    <source>
        <dbReference type="RuleBase" id="RU362028"/>
    </source>
</evidence>
<comment type="catalytic activity">
    <reaction evidence="6">
        <text>a uridine in RNA = a pseudouridine in RNA</text>
        <dbReference type="Rhea" id="RHEA:48348"/>
        <dbReference type="Rhea" id="RHEA-COMP:12068"/>
        <dbReference type="Rhea" id="RHEA-COMP:12069"/>
        <dbReference type="ChEBI" id="CHEBI:65314"/>
        <dbReference type="ChEBI" id="CHEBI:65315"/>
    </reaction>
</comment>
<dbReference type="CDD" id="cd00165">
    <property type="entry name" value="S4"/>
    <property type="match status" value="1"/>
</dbReference>
<dbReference type="Gene3D" id="3.30.2350.10">
    <property type="entry name" value="Pseudouridine synthase"/>
    <property type="match status" value="1"/>
</dbReference>
<evidence type="ECO:0000256" key="1">
    <source>
        <dbReference type="ARBA" id="ARBA00010876"/>
    </source>
</evidence>
<keyword evidence="3 6" id="KW-0413">Isomerase</keyword>
<dbReference type="InterPro" id="IPR006225">
    <property type="entry name" value="PsdUridine_synth_RluC/D"/>
</dbReference>
<evidence type="ECO:0000256" key="4">
    <source>
        <dbReference type="PIRSR" id="PIRSR606225-1"/>
    </source>
</evidence>
<dbReference type="SMART" id="SM00363">
    <property type="entry name" value="S4"/>
    <property type="match status" value="1"/>
</dbReference>
<sequence length="363" mass="41338">MKDEEWADDLQDGLTDEELDELEPTAAGDGAQLYEHFRVVVDKGQDMVRVDKYLFDRIQNASRNRIQKAADAGFVQANGRPVKCSYRVKPLDVITLSMDRPPYENDITPEDIPLDIVYEDDDVLVVNKPAGLVVHPGHGNWHGTLVNAIAWHLKDNPRYDANDPHVGLVHRIDKDTSGLLVVAKTPDAKTALGNQFLLKTTRRRYRALVWGIVEKDEGTVTANIGRDPRDRMLMTVLPEGEGRHAVTHYRVLERLGYVTLVECVLETGRTHQIRVHMKHIGHTLFNDQRYGGHEILRGTRFAKYKQFVNNCFDICPRQALHAMTLGFKHPVTGQEMDFTCPIPPDMTALIDKWRSYISNRDIE</sequence>
<reference evidence="8" key="1">
    <citation type="journal article" date="2021" name="PeerJ">
        <title>Extensive microbial diversity within the chicken gut microbiome revealed by metagenomics and culture.</title>
        <authorList>
            <person name="Gilroy R."/>
            <person name="Ravi A."/>
            <person name="Getino M."/>
            <person name="Pursley I."/>
            <person name="Horton D.L."/>
            <person name="Alikhan N.F."/>
            <person name="Baker D."/>
            <person name="Gharbi K."/>
            <person name="Hall N."/>
            <person name="Watson M."/>
            <person name="Adriaenssens E.M."/>
            <person name="Foster-Nyarko E."/>
            <person name="Jarju S."/>
            <person name="Secka A."/>
            <person name="Antonio M."/>
            <person name="Oren A."/>
            <person name="Chaudhuri R.R."/>
            <person name="La Ragione R."/>
            <person name="Hildebrand F."/>
            <person name="Pallen M.J."/>
        </authorList>
    </citation>
    <scope>NUCLEOTIDE SEQUENCE</scope>
    <source>
        <strain evidence="8">ChiHecec1B25-7008</strain>
    </source>
</reference>
<protein>
    <recommendedName>
        <fullName evidence="6">Pseudouridine synthase</fullName>
        <ecNumber evidence="6">5.4.99.-</ecNumber>
    </recommendedName>
</protein>
<dbReference type="CDD" id="cd02869">
    <property type="entry name" value="PseudoU_synth_RluA_like"/>
    <property type="match status" value="1"/>
</dbReference>
<dbReference type="AlphaFoldDB" id="A0A9D2HR26"/>
<dbReference type="FunFam" id="3.30.2350.10:FF:000006">
    <property type="entry name" value="Pseudouridine synthase"/>
    <property type="match status" value="1"/>
</dbReference>
<dbReference type="SUPFAM" id="SSF55174">
    <property type="entry name" value="Alpha-L RNA-binding motif"/>
    <property type="match status" value="1"/>
</dbReference>
<organism evidence="8 9">
    <name type="scientific">Candidatus Bacteroides intestinavium</name>
    <dbReference type="NCBI Taxonomy" id="2838469"/>
    <lineage>
        <taxon>Bacteria</taxon>
        <taxon>Pseudomonadati</taxon>
        <taxon>Bacteroidota</taxon>
        <taxon>Bacteroidia</taxon>
        <taxon>Bacteroidales</taxon>
        <taxon>Bacteroidaceae</taxon>
        <taxon>Bacteroides</taxon>
    </lineage>
</organism>
<dbReference type="InterPro" id="IPR006145">
    <property type="entry name" value="PsdUridine_synth_RsuA/RluA"/>
</dbReference>
<dbReference type="EMBL" id="DWZE01000085">
    <property type="protein sequence ID" value="HJA83769.1"/>
    <property type="molecule type" value="Genomic_DNA"/>
</dbReference>
<evidence type="ECO:0000256" key="3">
    <source>
        <dbReference type="ARBA" id="ARBA00023235"/>
    </source>
</evidence>
<feature type="active site" evidence="4">
    <location>
        <position position="173"/>
    </location>
</feature>
<reference evidence="8" key="2">
    <citation type="submission" date="2021-04" db="EMBL/GenBank/DDBJ databases">
        <authorList>
            <person name="Gilroy R."/>
        </authorList>
    </citation>
    <scope>NUCLEOTIDE SEQUENCE</scope>
    <source>
        <strain evidence="8">ChiHecec1B25-7008</strain>
    </source>
</reference>
<proteinExistence type="inferred from homology"/>
<comment type="caution">
    <text evidence="8">The sequence shown here is derived from an EMBL/GenBank/DDBJ whole genome shotgun (WGS) entry which is preliminary data.</text>
</comment>
<dbReference type="Proteomes" id="UP000823860">
    <property type="component" value="Unassembled WGS sequence"/>
</dbReference>
<comment type="function">
    <text evidence="6">Responsible for synthesis of pseudouridine from uracil.</text>
</comment>
<dbReference type="FunFam" id="3.10.290.10:FF:000016">
    <property type="entry name" value="Pseudouridine synthase"/>
    <property type="match status" value="1"/>
</dbReference>
<dbReference type="PANTHER" id="PTHR21600">
    <property type="entry name" value="MITOCHONDRIAL RNA PSEUDOURIDINE SYNTHASE"/>
    <property type="match status" value="1"/>
</dbReference>
<dbReference type="InterPro" id="IPR002942">
    <property type="entry name" value="S4_RNA-bd"/>
</dbReference>
<evidence type="ECO:0000256" key="5">
    <source>
        <dbReference type="PROSITE-ProRule" id="PRU00182"/>
    </source>
</evidence>
<dbReference type="GO" id="GO:0003723">
    <property type="term" value="F:RNA binding"/>
    <property type="evidence" value="ECO:0007669"/>
    <property type="project" value="UniProtKB-KW"/>
</dbReference>
<dbReference type="InterPro" id="IPR020103">
    <property type="entry name" value="PsdUridine_synth_cat_dom_sf"/>
</dbReference>
<evidence type="ECO:0000259" key="7">
    <source>
        <dbReference type="SMART" id="SM00363"/>
    </source>
</evidence>
<name>A0A9D2HR26_9BACE</name>
<dbReference type="GO" id="GO:0000455">
    <property type="term" value="P:enzyme-directed rRNA pseudouridine synthesis"/>
    <property type="evidence" value="ECO:0007669"/>
    <property type="project" value="TreeGrafter"/>
</dbReference>
<dbReference type="GO" id="GO:0120159">
    <property type="term" value="F:rRNA pseudouridine synthase activity"/>
    <property type="evidence" value="ECO:0007669"/>
    <property type="project" value="UniProtKB-ARBA"/>
</dbReference>
<evidence type="ECO:0000313" key="8">
    <source>
        <dbReference type="EMBL" id="HJA83769.1"/>
    </source>
</evidence>
<dbReference type="EC" id="5.4.99.-" evidence="6"/>
<dbReference type="SUPFAM" id="SSF55120">
    <property type="entry name" value="Pseudouridine synthase"/>
    <property type="match status" value="1"/>
</dbReference>
<evidence type="ECO:0000256" key="2">
    <source>
        <dbReference type="ARBA" id="ARBA00022884"/>
    </source>
</evidence>
<accession>A0A9D2HR26</accession>
<comment type="similarity">
    <text evidence="1 6">Belongs to the pseudouridine synthase RluA family.</text>
</comment>
<feature type="domain" description="RNA-binding S4" evidence="7">
    <location>
        <begin position="48"/>
        <end position="113"/>
    </location>
</feature>
<dbReference type="Pfam" id="PF01479">
    <property type="entry name" value="S4"/>
    <property type="match status" value="1"/>
</dbReference>
<dbReference type="InterPro" id="IPR036986">
    <property type="entry name" value="S4_RNA-bd_sf"/>
</dbReference>
<dbReference type="Gene3D" id="3.10.290.10">
    <property type="entry name" value="RNA-binding S4 domain"/>
    <property type="match status" value="1"/>
</dbReference>
<dbReference type="NCBIfam" id="TIGR00005">
    <property type="entry name" value="rluA_subfam"/>
    <property type="match status" value="1"/>
</dbReference>
<dbReference type="PROSITE" id="PS50889">
    <property type="entry name" value="S4"/>
    <property type="match status" value="1"/>
</dbReference>
<dbReference type="InterPro" id="IPR006224">
    <property type="entry name" value="PsdUridine_synth_RluA-like_CS"/>
</dbReference>
<dbReference type="PANTHER" id="PTHR21600:SF44">
    <property type="entry name" value="RIBOSOMAL LARGE SUBUNIT PSEUDOURIDINE SYNTHASE D"/>
    <property type="match status" value="1"/>
</dbReference>
<keyword evidence="2 5" id="KW-0694">RNA-binding</keyword>
<evidence type="ECO:0000313" key="9">
    <source>
        <dbReference type="Proteomes" id="UP000823860"/>
    </source>
</evidence>
<dbReference type="PROSITE" id="PS01129">
    <property type="entry name" value="PSI_RLU"/>
    <property type="match status" value="1"/>
</dbReference>
<dbReference type="InterPro" id="IPR050188">
    <property type="entry name" value="RluA_PseudoU_synthase"/>
</dbReference>
<dbReference type="Pfam" id="PF00849">
    <property type="entry name" value="PseudoU_synth_2"/>
    <property type="match status" value="1"/>
</dbReference>
<gene>
    <name evidence="8" type="ORF">H9785_07370</name>
</gene>